<reference evidence="2" key="1">
    <citation type="submission" date="2015-06" db="EMBL/GenBank/DDBJ databases">
        <title>Expansion of signal transduction pathways in fungi by whole-genome duplication.</title>
        <authorList>
            <consortium name="DOE Joint Genome Institute"/>
            <person name="Corrochano L.M."/>
            <person name="Kuo A."/>
            <person name="Marcet-Houben M."/>
            <person name="Polaino S."/>
            <person name="Salamov A."/>
            <person name="Villalobos J.M."/>
            <person name="Alvarez M.I."/>
            <person name="Avalos J."/>
            <person name="Benito E.P."/>
            <person name="Benoit I."/>
            <person name="Burger G."/>
            <person name="Camino L.P."/>
            <person name="Canovas D."/>
            <person name="Cerda-Olmedo E."/>
            <person name="Cheng J.-F."/>
            <person name="Dominguez A."/>
            <person name="Elias M."/>
            <person name="Eslava A.P."/>
            <person name="Glaser F."/>
            <person name="Grimwood J."/>
            <person name="Gutierrez G."/>
            <person name="Heitman J."/>
            <person name="Henrissat B."/>
            <person name="Iturriaga E.A."/>
            <person name="Lang B.F."/>
            <person name="Lavin J.L."/>
            <person name="Lee S."/>
            <person name="Li W."/>
            <person name="Lindquist E."/>
            <person name="Lopez-Garcia S."/>
            <person name="Luque E.M."/>
            <person name="Marcos A.T."/>
            <person name="Martin J."/>
            <person name="McCluskey K."/>
            <person name="Medina H.R."/>
            <person name="Miralles-Duran A."/>
            <person name="Miyazaki A."/>
            <person name="Munoz-Torres E."/>
            <person name="Oguiza J.A."/>
            <person name="Ohm R."/>
            <person name="Olmedo M."/>
            <person name="Orejas M."/>
            <person name="Ortiz-Castellanos L."/>
            <person name="Pisabarro A.G."/>
            <person name="Rodriguez-Romero J."/>
            <person name="Ruiz-Herrera J."/>
            <person name="Ruiz-Vazquez R."/>
            <person name="Sanz C."/>
            <person name="Schackwitz W."/>
            <person name="Schmutz J."/>
            <person name="Shahriari M."/>
            <person name="Shelest E."/>
            <person name="Silva-Franco F."/>
            <person name="Soanes D."/>
            <person name="Syed K."/>
            <person name="Tagua V.G."/>
            <person name="Talbot N.J."/>
            <person name="Thon M."/>
            <person name="De vries R.P."/>
            <person name="Wiebenga A."/>
            <person name="Yadav J.S."/>
            <person name="Braun E.L."/>
            <person name="Baker S."/>
            <person name="Garre V."/>
            <person name="Horwitz B."/>
            <person name="Torres-Martinez S."/>
            <person name="Idnurm A."/>
            <person name="Herrera-Estrella A."/>
            <person name="Gabaldon T."/>
            <person name="Grigoriev I.V."/>
        </authorList>
    </citation>
    <scope>NUCLEOTIDE SEQUENCE [LARGE SCALE GENOMIC DNA]</scope>
    <source>
        <strain evidence="2">NRRL 1555(-)</strain>
    </source>
</reference>
<dbReference type="AlphaFoldDB" id="A0A163E6Z5"/>
<dbReference type="RefSeq" id="XP_018295100.1">
    <property type="nucleotide sequence ID" value="XM_018441891.1"/>
</dbReference>
<dbReference type="Proteomes" id="UP000077315">
    <property type="component" value="Unassembled WGS sequence"/>
</dbReference>
<sequence>MNTVGFTSHHTCYKLRAIKNELPVSTPYGLSRYADYQSAIVVGIKRRKKKTLSVQMNDAIDIPVGKMGGKDQVSNSFLLVTFKKEMQLVHTKSRTQATERRNQQVWKDMDASPKSFPPDCRAMMRYIKPPKKAPGRCWGRTTGKYEFGHKKGYPRNISVNVQSHPAQKCWIQRYV</sequence>
<accession>A0A163E6Z5</accession>
<dbReference type="EMBL" id="KV440975">
    <property type="protein sequence ID" value="OAD77060.1"/>
    <property type="molecule type" value="Genomic_DNA"/>
</dbReference>
<keyword evidence="2" id="KW-1185">Reference proteome</keyword>
<evidence type="ECO:0000313" key="1">
    <source>
        <dbReference type="EMBL" id="OAD77060.1"/>
    </source>
</evidence>
<evidence type="ECO:0000313" key="2">
    <source>
        <dbReference type="Proteomes" id="UP000077315"/>
    </source>
</evidence>
<dbReference type="GeneID" id="29002797"/>
<organism evidence="1 2">
    <name type="scientific">Phycomyces blakesleeanus (strain ATCC 8743b / DSM 1359 / FGSC 10004 / NBRC 33097 / NRRL 1555)</name>
    <dbReference type="NCBI Taxonomy" id="763407"/>
    <lineage>
        <taxon>Eukaryota</taxon>
        <taxon>Fungi</taxon>
        <taxon>Fungi incertae sedis</taxon>
        <taxon>Mucoromycota</taxon>
        <taxon>Mucoromycotina</taxon>
        <taxon>Mucoromycetes</taxon>
        <taxon>Mucorales</taxon>
        <taxon>Phycomycetaceae</taxon>
        <taxon>Phycomyces</taxon>
    </lineage>
</organism>
<gene>
    <name evidence="1" type="ORF">PHYBLDRAFT_68131</name>
</gene>
<protein>
    <submittedName>
        <fullName evidence="1">Uncharacterized protein</fullName>
    </submittedName>
</protein>
<dbReference type="InParanoid" id="A0A163E6Z5"/>
<dbReference type="VEuPathDB" id="FungiDB:PHYBLDRAFT_68131"/>
<proteinExistence type="predicted"/>
<name>A0A163E6Z5_PHYB8</name>